<evidence type="ECO:0000313" key="17">
    <source>
        <dbReference type="EMBL" id="PSK54073.1"/>
    </source>
</evidence>
<evidence type="ECO:0000256" key="9">
    <source>
        <dbReference type="ARBA" id="ARBA00022833"/>
    </source>
</evidence>
<dbReference type="InterPro" id="IPR033851">
    <property type="entry name" value="M3A_MIP"/>
</dbReference>
<comment type="subcellular location">
    <subcellularLocation>
        <location evidence="2">Mitochondrion matrix</location>
    </subcellularLocation>
</comment>
<keyword evidence="11 15" id="KW-0482">Metalloprotease</keyword>
<dbReference type="PANTHER" id="PTHR11804:SF79">
    <property type="entry name" value="MITOCHONDRIAL INTERMEDIATE PEPTIDASE"/>
    <property type="match status" value="1"/>
</dbReference>
<keyword evidence="8 15" id="KW-0378">Hydrolase</keyword>
<comment type="caution">
    <text evidence="17">The sequence shown here is derived from an EMBL/GenBank/DDBJ whole genome shotgun (WGS) entry which is preliminary data.</text>
</comment>
<keyword evidence="18" id="KW-1185">Reference proteome</keyword>
<accession>A0A2P8A0T0</accession>
<proteinExistence type="inferred from homology"/>
<dbReference type="AlphaFoldDB" id="A0A2P8A0T0"/>
<dbReference type="EC" id="3.4.24.59" evidence="4"/>
<dbReference type="InterPro" id="IPR024079">
    <property type="entry name" value="MetalloPept_cat_dom_sf"/>
</dbReference>
<dbReference type="Pfam" id="PF01432">
    <property type="entry name" value="Peptidase_M3"/>
    <property type="match status" value="1"/>
</dbReference>
<protein>
    <recommendedName>
        <fullName evidence="5">Mitochondrial intermediate peptidase</fullName>
        <ecNumber evidence="4">3.4.24.59</ecNumber>
    </recommendedName>
    <alternativeName>
        <fullName evidence="14">Octapeptidyl aminopeptidase</fullName>
    </alternativeName>
</protein>
<evidence type="ECO:0000259" key="16">
    <source>
        <dbReference type="Pfam" id="PF01432"/>
    </source>
</evidence>
<dbReference type="InterPro" id="IPR001567">
    <property type="entry name" value="Pept_M3A_M3B_dom"/>
</dbReference>
<evidence type="ECO:0000256" key="7">
    <source>
        <dbReference type="ARBA" id="ARBA00022723"/>
    </source>
</evidence>
<evidence type="ECO:0000256" key="2">
    <source>
        <dbReference type="ARBA" id="ARBA00004305"/>
    </source>
</evidence>
<evidence type="ECO:0000256" key="13">
    <source>
        <dbReference type="ARBA" id="ARBA00025208"/>
    </source>
</evidence>
<dbReference type="GO" id="GO:0046872">
    <property type="term" value="F:metal ion binding"/>
    <property type="evidence" value="ECO:0007669"/>
    <property type="project" value="UniProtKB-UniRule"/>
</dbReference>
<evidence type="ECO:0000313" key="18">
    <source>
        <dbReference type="Proteomes" id="UP000243723"/>
    </source>
</evidence>
<evidence type="ECO:0000256" key="15">
    <source>
        <dbReference type="RuleBase" id="RU003435"/>
    </source>
</evidence>
<dbReference type="STRING" id="40998.A0A2P8A0T0"/>
<dbReference type="CDD" id="cd06457">
    <property type="entry name" value="M3A_MIP"/>
    <property type="match status" value="1"/>
</dbReference>
<dbReference type="Gene3D" id="3.40.390.10">
    <property type="entry name" value="Collagenase (Catalytic Domain)"/>
    <property type="match status" value="1"/>
</dbReference>
<comment type="cofactor">
    <cofactor evidence="15">
        <name>Zn(2+)</name>
        <dbReference type="ChEBI" id="CHEBI:29105"/>
    </cofactor>
    <text evidence="15">Binds 1 zinc ion.</text>
</comment>
<comment type="similarity">
    <text evidence="3 15">Belongs to the peptidase M3 family.</text>
</comment>
<comment type="catalytic activity">
    <reaction evidence="1">
        <text>Release of an N-terminal octapeptide as second stage of processing of some proteins imported into the mitochondrion.</text>
        <dbReference type="EC" id="3.4.24.59"/>
    </reaction>
</comment>
<evidence type="ECO:0000256" key="3">
    <source>
        <dbReference type="ARBA" id="ARBA00006040"/>
    </source>
</evidence>
<dbReference type="GO" id="GO:0004222">
    <property type="term" value="F:metalloendopeptidase activity"/>
    <property type="evidence" value="ECO:0007669"/>
    <property type="project" value="UniProtKB-EC"/>
</dbReference>
<dbReference type="EMBL" id="NHZQ01000087">
    <property type="protein sequence ID" value="PSK54073.1"/>
    <property type="molecule type" value="Genomic_DNA"/>
</dbReference>
<dbReference type="PANTHER" id="PTHR11804">
    <property type="entry name" value="PROTEASE M3 THIMET OLIGOPEPTIDASE-RELATED"/>
    <property type="match status" value="1"/>
</dbReference>
<name>A0A2P8A0T0_9PEZI</name>
<reference evidence="17 18" key="1">
    <citation type="submission" date="2017-05" db="EMBL/GenBank/DDBJ databases">
        <title>Draft genome sequence of Elsinoe australis.</title>
        <authorList>
            <person name="Cheng Q."/>
        </authorList>
    </citation>
    <scope>NUCLEOTIDE SEQUENCE [LARGE SCALE GENOMIC DNA]</scope>
    <source>
        <strain evidence="17 18">NL1</strain>
    </source>
</reference>
<dbReference type="InterPro" id="IPR024077">
    <property type="entry name" value="Neurolysin/TOP_dom2"/>
</dbReference>
<dbReference type="GO" id="GO:0006627">
    <property type="term" value="P:protein processing involved in protein targeting to mitochondrion"/>
    <property type="evidence" value="ECO:0007669"/>
    <property type="project" value="TreeGrafter"/>
</dbReference>
<evidence type="ECO:0000256" key="14">
    <source>
        <dbReference type="ARBA" id="ARBA00032470"/>
    </source>
</evidence>
<evidence type="ECO:0000256" key="5">
    <source>
        <dbReference type="ARBA" id="ARBA00018046"/>
    </source>
</evidence>
<keyword evidence="6 15" id="KW-0645">Protease</keyword>
<evidence type="ECO:0000256" key="4">
    <source>
        <dbReference type="ARBA" id="ARBA00012441"/>
    </source>
</evidence>
<dbReference type="Gene3D" id="1.10.1370.10">
    <property type="entry name" value="Neurolysin, domain 3"/>
    <property type="match status" value="1"/>
</dbReference>
<keyword evidence="7 15" id="KW-0479">Metal-binding</keyword>
<keyword evidence="9 15" id="KW-0862">Zinc</keyword>
<evidence type="ECO:0000256" key="10">
    <source>
        <dbReference type="ARBA" id="ARBA00022946"/>
    </source>
</evidence>
<evidence type="ECO:0000256" key="1">
    <source>
        <dbReference type="ARBA" id="ARBA00000436"/>
    </source>
</evidence>
<dbReference type="OrthoDB" id="17530at2759"/>
<evidence type="ECO:0000256" key="12">
    <source>
        <dbReference type="ARBA" id="ARBA00023128"/>
    </source>
</evidence>
<feature type="domain" description="Peptidase M3A/M3B catalytic" evidence="16">
    <location>
        <begin position="290"/>
        <end position="776"/>
    </location>
</feature>
<organism evidence="17 18">
    <name type="scientific">Elsinoe australis</name>
    <dbReference type="NCBI Taxonomy" id="40998"/>
    <lineage>
        <taxon>Eukaryota</taxon>
        <taxon>Fungi</taxon>
        <taxon>Dikarya</taxon>
        <taxon>Ascomycota</taxon>
        <taxon>Pezizomycotina</taxon>
        <taxon>Dothideomycetes</taxon>
        <taxon>Dothideomycetidae</taxon>
        <taxon>Myriangiales</taxon>
        <taxon>Elsinoaceae</taxon>
        <taxon>Elsinoe</taxon>
    </lineage>
</organism>
<dbReference type="GO" id="GO:0006518">
    <property type="term" value="P:peptide metabolic process"/>
    <property type="evidence" value="ECO:0007669"/>
    <property type="project" value="TreeGrafter"/>
</dbReference>
<sequence length="799" mass="89530">MKRLVRSSWICPTCQVHQARHVSKRTITTAAATANIPKSFFPPTYASPATSQDDDILRQIFDSSAAWKDFAARSQTLNNGQPAGLFRNRYLTKPEGFEKYAAWTLQKCKKLVSQIASYEAVEQYQRIVKDLDRLSDLLCRVIDLCEFVRSTHPDRAIQTAATKAYLMMFQYMNVLNTTPVLHTQLQKALSLPEVTRVWSEQERVVANILARDFSKSAIDLPDGDRQSFVEISDTVSQLGSQFMDEMEAAKPVLEFPSSKLKGMDPMVVRQLTRWGSVSLPTAGMPANLALRSVEDPDVRREVYMANRTASTETVGGLERMLELRAQLAKLSGFDSFGHMTLADKMAKTPEAVNKFLNALHDQNVPQSKAELQDLLEIKRSDARANNFPNEINAWDRDYYSAKLLSSLEYRARNDHLSSYFSLGTVMQGLSRLFQRLYGIRLVPQETQPGETWNPDVRRLDVVDDTEGHIAVIYCDLFQRAGKSPNPAHFTVRCSREISQEEQIEARHMAASEPNLFPTTAEAANDGLSVGVRKTVEGQALFQLPTIALICDFAFQQASRTTSSRPALLSFREVQTLFHEMGHALHSICGRTTLQNVSGTRCATDFAELPSVLMEHFASAPEVLGLFARHWETGAPLDPSLVRERVDVEKRMQGAEVEGQILMSLLDQSYHSPEVIQAGSRFDSTRGYHNIWNKYSSVPEPAGTTWQGFFGHLVGYGATYYAYLFDRVIAGKIWKDVFQRRQGGAIDEKAGRLFREEVLKWGGGRDGWHCIAGALKDGDGILAEGKDGAMEIVGQWGLKD</sequence>
<evidence type="ECO:0000256" key="11">
    <source>
        <dbReference type="ARBA" id="ARBA00023049"/>
    </source>
</evidence>
<dbReference type="GO" id="GO:0005759">
    <property type="term" value="C:mitochondrial matrix"/>
    <property type="evidence" value="ECO:0007669"/>
    <property type="project" value="UniProtKB-SubCell"/>
</dbReference>
<evidence type="ECO:0000256" key="8">
    <source>
        <dbReference type="ARBA" id="ARBA00022801"/>
    </source>
</evidence>
<dbReference type="SUPFAM" id="SSF55486">
    <property type="entry name" value="Metalloproteases ('zincins'), catalytic domain"/>
    <property type="match status" value="1"/>
</dbReference>
<dbReference type="InterPro" id="IPR045090">
    <property type="entry name" value="Pept_M3A_M3B"/>
</dbReference>
<comment type="function">
    <text evidence="13">Cleaves proteins, imported into the mitochondrion, to their mature size. While most mitochondrial precursor proteins are processed to the mature form in one step by mitochondrial processing peptidase (MPP), the sequential cleavage by MIP of an octapeptide after initial processing by MPP is a required step for a subgroup of nuclear-encoded precursor proteins destined for the matrix or the inner membrane.</text>
</comment>
<gene>
    <name evidence="17" type="ORF">B9Z65_7879</name>
</gene>
<keyword evidence="10" id="KW-0809">Transit peptide</keyword>
<evidence type="ECO:0000256" key="6">
    <source>
        <dbReference type="ARBA" id="ARBA00022670"/>
    </source>
</evidence>
<dbReference type="Proteomes" id="UP000243723">
    <property type="component" value="Unassembled WGS sequence"/>
</dbReference>
<keyword evidence="12" id="KW-0496">Mitochondrion</keyword>